<keyword evidence="6 7" id="KW-0472">Membrane</keyword>
<dbReference type="Pfam" id="PF05977">
    <property type="entry name" value="MFS_3"/>
    <property type="match status" value="1"/>
</dbReference>
<feature type="transmembrane region" description="Helical" evidence="7">
    <location>
        <begin position="313"/>
        <end position="338"/>
    </location>
</feature>
<feature type="transmembrane region" description="Helical" evidence="7">
    <location>
        <begin position="260"/>
        <end position="282"/>
    </location>
</feature>
<dbReference type="InterPro" id="IPR036259">
    <property type="entry name" value="MFS_trans_sf"/>
</dbReference>
<feature type="transmembrane region" description="Helical" evidence="7">
    <location>
        <begin position="56"/>
        <end position="77"/>
    </location>
</feature>
<keyword evidence="4 7" id="KW-0812">Transmembrane</keyword>
<comment type="caution">
    <text evidence="8">The sequence shown here is derived from an EMBL/GenBank/DDBJ whole genome shotgun (WGS) entry which is preliminary data.</text>
</comment>
<evidence type="ECO:0000313" key="9">
    <source>
        <dbReference type="Proteomes" id="UP000220045"/>
    </source>
</evidence>
<feature type="transmembrane region" description="Helical" evidence="7">
    <location>
        <begin position="217"/>
        <end position="240"/>
    </location>
</feature>
<evidence type="ECO:0000256" key="6">
    <source>
        <dbReference type="ARBA" id="ARBA00023136"/>
    </source>
</evidence>
<dbReference type="PANTHER" id="PTHR23513">
    <property type="entry name" value="INTEGRAL MEMBRANE EFFLUX PROTEIN-RELATED"/>
    <property type="match status" value="1"/>
</dbReference>
<feature type="transmembrane region" description="Helical" evidence="7">
    <location>
        <begin position="350"/>
        <end position="376"/>
    </location>
</feature>
<feature type="transmembrane region" description="Helical" evidence="7">
    <location>
        <begin position="382"/>
        <end position="402"/>
    </location>
</feature>
<dbReference type="InterPro" id="IPR010290">
    <property type="entry name" value="TM_effector"/>
</dbReference>
<dbReference type="Proteomes" id="UP000220045">
    <property type="component" value="Unassembled WGS sequence"/>
</dbReference>
<dbReference type="Gene3D" id="1.20.1250.20">
    <property type="entry name" value="MFS general substrate transporter like domains"/>
    <property type="match status" value="1"/>
</dbReference>
<protein>
    <recommendedName>
        <fullName evidence="10">MFS transporter</fullName>
    </recommendedName>
</protein>
<evidence type="ECO:0000313" key="8">
    <source>
        <dbReference type="EMBL" id="PEJ11751.1"/>
    </source>
</evidence>
<evidence type="ECO:0008006" key="10">
    <source>
        <dbReference type="Google" id="ProtNLM"/>
    </source>
</evidence>
<evidence type="ECO:0000256" key="5">
    <source>
        <dbReference type="ARBA" id="ARBA00022989"/>
    </source>
</evidence>
<feature type="transmembrane region" description="Helical" evidence="7">
    <location>
        <begin position="21"/>
        <end position="44"/>
    </location>
</feature>
<organism evidence="8 9">
    <name type="scientific">Bacillus wiedmannii</name>
    <dbReference type="NCBI Taxonomy" id="1890302"/>
    <lineage>
        <taxon>Bacteria</taxon>
        <taxon>Bacillati</taxon>
        <taxon>Bacillota</taxon>
        <taxon>Bacilli</taxon>
        <taxon>Bacillales</taxon>
        <taxon>Bacillaceae</taxon>
        <taxon>Bacillus</taxon>
        <taxon>Bacillus cereus group</taxon>
    </lineage>
</organism>
<gene>
    <name evidence="8" type="ORF">CN684_00185</name>
</gene>
<accession>A0A2A7W7P9</accession>
<evidence type="ECO:0000256" key="1">
    <source>
        <dbReference type="ARBA" id="ARBA00004651"/>
    </source>
</evidence>
<feature type="transmembrane region" description="Helical" evidence="7">
    <location>
        <begin position="289"/>
        <end position="307"/>
    </location>
</feature>
<keyword evidence="2" id="KW-0813">Transport</keyword>
<feature type="transmembrane region" description="Helical" evidence="7">
    <location>
        <begin position="176"/>
        <end position="196"/>
    </location>
</feature>
<keyword evidence="5 7" id="KW-1133">Transmembrane helix</keyword>
<dbReference type="AlphaFoldDB" id="A0A2A7W7P9"/>
<evidence type="ECO:0000256" key="3">
    <source>
        <dbReference type="ARBA" id="ARBA00022475"/>
    </source>
</evidence>
<dbReference type="PANTHER" id="PTHR23513:SF6">
    <property type="entry name" value="MAJOR FACILITATOR SUPERFAMILY ASSOCIATED DOMAIN-CONTAINING PROTEIN"/>
    <property type="match status" value="1"/>
</dbReference>
<keyword evidence="3" id="KW-1003">Cell membrane</keyword>
<proteinExistence type="predicted"/>
<sequence>MEDTMFLKPYIELINIKNFRRVWLAQLLSGLGDSLYFISLMWLIWDTTKSTVHSGLYAIVYDIPQLLLGLWIGVVINRFKLKKVIVMSDLIRALGGFIVLIIIITGHFNIYILYGAILIEGIMLVICSPATSSLIPKIVPKEKLETANATSQLTNRIISVAGYGLGGLIYTSLGALFSIIVNILSFLISAFLVNKVDQEIENKQQNKLTLREDFKDGFIYLKTEPAIIIIFAIGILMNVGGSPITILGPAYSEKVLHSGATGYGLIQASWLVGMALGALVIGSRSRGKLWITLSLGFFIQGVAQFLFGLSNSLFFSIICIFIHGAFMSIANIPLFSFVQRHVPEKQLPHVFSILGTVVMAVNPLAFAASGYLANVIGIQQTYLLGSIFPVIATLLIVIPPWLRESEKNISSKEVTL</sequence>
<dbReference type="EMBL" id="NUEL01000002">
    <property type="protein sequence ID" value="PEJ11751.1"/>
    <property type="molecule type" value="Genomic_DNA"/>
</dbReference>
<evidence type="ECO:0000256" key="2">
    <source>
        <dbReference type="ARBA" id="ARBA00022448"/>
    </source>
</evidence>
<reference evidence="8 9" key="1">
    <citation type="submission" date="2017-09" db="EMBL/GenBank/DDBJ databases">
        <title>Large-scale bioinformatics analysis of Bacillus genomes uncovers conserved roles of natural products in bacterial physiology.</title>
        <authorList>
            <consortium name="Agbiome Team Llc"/>
            <person name="Bleich R.M."/>
            <person name="Grubbs K.J."/>
            <person name="Santa Maria K.C."/>
            <person name="Allen S.E."/>
            <person name="Farag S."/>
            <person name="Shank E.A."/>
            <person name="Bowers A."/>
        </authorList>
    </citation>
    <scope>NUCLEOTIDE SEQUENCE [LARGE SCALE GENOMIC DNA]</scope>
    <source>
        <strain evidence="8 9">AFS004017</strain>
    </source>
</reference>
<dbReference type="CDD" id="cd06173">
    <property type="entry name" value="MFS_MefA_like"/>
    <property type="match status" value="1"/>
</dbReference>
<evidence type="ECO:0000256" key="7">
    <source>
        <dbReference type="SAM" id="Phobius"/>
    </source>
</evidence>
<name>A0A2A7W7P9_9BACI</name>
<comment type="subcellular location">
    <subcellularLocation>
        <location evidence="1">Cell membrane</location>
        <topology evidence="1">Multi-pass membrane protein</topology>
    </subcellularLocation>
</comment>
<evidence type="ECO:0000256" key="4">
    <source>
        <dbReference type="ARBA" id="ARBA00022692"/>
    </source>
</evidence>
<dbReference type="SUPFAM" id="SSF103473">
    <property type="entry name" value="MFS general substrate transporter"/>
    <property type="match status" value="1"/>
</dbReference>
<dbReference type="GO" id="GO:0005886">
    <property type="term" value="C:plasma membrane"/>
    <property type="evidence" value="ECO:0007669"/>
    <property type="project" value="UniProtKB-SubCell"/>
</dbReference>